<keyword evidence="5" id="KW-1185">Reference proteome</keyword>
<dbReference type="Pfam" id="PF00586">
    <property type="entry name" value="AIRS"/>
    <property type="match status" value="1"/>
</dbReference>
<gene>
    <name evidence="4" type="ORF">GCM10007981_12950</name>
</gene>
<dbReference type="GO" id="GO:0051604">
    <property type="term" value="P:protein maturation"/>
    <property type="evidence" value="ECO:0007669"/>
    <property type="project" value="TreeGrafter"/>
</dbReference>
<protein>
    <submittedName>
        <fullName evidence="4">Hydrogenase</fullName>
    </submittedName>
</protein>
<dbReference type="PANTHER" id="PTHR30303">
    <property type="entry name" value="HYDROGENASE ISOENZYMES FORMATION PROTEIN HYPE"/>
    <property type="match status" value="1"/>
</dbReference>
<evidence type="ECO:0000259" key="2">
    <source>
        <dbReference type="Pfam" id="PF00586"/>
    </source>
</evidence>
<dbReference type="Proteomes" id="UP000610960">
    <property type="component" value="Unassembled WGS sequence"/>
</dbReference>
<evidence type="ECO:0000313" key="4">
    <source>
        <dbReference type="EMBL" id="GGP21376.1"/>
    </source>
</evidence>
<comment type="caution">
    <text evidence="4">The sequence shown here is derived from an EMBL/GenBank/DDBJ whole genome shotgun (WGS) entry which is preliminary data.</text>
</comment>
<dbReference type="EMBL" id="BMNL01000003">
    <property type="protein sequence ID" value="GGP21376.1"/>
    <property type="molecule type" value="Genomic_DNA"/>
</dbReference>
<dbReference type="InterPro" id="IPR036676">
    <property type="entry name" value="PurM-like_C_sf"/>
</dbReference>
<dbReference type="Gene3D" id="3.30.1330.10">
    <property type="entry name" value="PurM-like, N-terminal domain"/>
    <property type="match status" value="1"/>
</dbReference>
<comment type="similarity">
    <text evidence="1">Belongs to the HypE family.</text>
</comment>
<dbReference type="InterPro" id="IPR010918">
    <property type="entry name" value="PurM-like_C_dom"/>
</dbReference>
<dbReference type="Pfam" id="PF02769">
    <property type="entry name" value="AIRS_C"/>
    <property type="match status" value="1"/>
</dbReference>
<dbReference type="SUPFAM" id="SSF56042">
    <property type="entry name" value="PurM C-terminal domain-like"/>
    <property type="match status" value="1"/>
</dbReference>
<dbReference type="InterPro" id="IPR036921">
    <property type="entry name" value="PurM-like_N_sf"/>
</dbReference>
<sequence length="329" mass="34676">MVKISNDKLKKLIIGNARITDPDVLVGPKVGEDAAIIKLNGNYLAVHSDPITGSLNDIGWLAINVPANDIATRGVRPRWFVLTLLLPRFFSDDDLMKVMNQVNDALAALGGSLIGGHTEYVRETRFPIASTTVMGVGAAYVSTSGLRAGDAVVATKYAAIEATAIAARDLENDLRKRGVSGEVITRASALIRNVSVVKEALIAARYASSMHDPTEGGVIQGLLEMASASGTCINVDSSIPVLPETSEVLGAVGIDPYRSLSSGMLLIGVKPGLLEGLLADLSDNGVPAKPIGKAVKCGKPCVELNGLAICEDEFVEDELMKLLDETSRQ</sequence>
<name>A0A830GXP3_9CREN</name>
<evidence type="ECO:0000259" key="3">
    <source>
        <dbReference type="Pfam" id="PF02769"/>
    </source>
</evidence>
<dbReference type="CDD" id="cd06061">
    <property type="entry name" value="PurM-like1"/>
    <property type="match status" value="1"/>
</dbReference>
<dbReference type="RefSeq" id="WP_188596614.1">
    <property type="nucleotide sequence ID" value="NZ_BMNL01000003.1"/>
</dbReference>
<dbReference type="PIRSF" id="PIRSF005644">
    <property type="entry name" value="Hdrgns_mtr_HypE"/>
    <property type="match status" value="1"/>
</dbReference>
<reference evidence="4" key="2">
    <citation type="submission" date="2020-09" db="EMBL/GenBank/DDBJ databases">
        <authorList>
            <person name="Sun Q."/>
            <person name="Ohkuma M."/>
        </authorList>
    </citation>
    <scope>NUCLEOTIDE SEQUENCE</scope>
    <source>
        <strain evidence="4">JCM 10088</strain>
    </source>
</reference>
<dbReference type="InterPro" id="IPR016188">
    <property type="entry name" value="PurM-like_N"/>
</dbReference>
<reference evidence="4" key="1">
    <citation type="journal article" date="2014" name="Int. J. Syst. Evol. Microbiol.">
        <title>Complete genome sequence of Corynebacterium casei LMG S-19264T (=DSM 44701T), isolated from a smear-ripened cheese.</title>
        <authorList>
            <consortium name="US DOE Joint Genome Institute (JGI-PGF)"/>
            <person name="Walter F."/>
            <person name="Albersmeier A."/>
            <person name="Kalinowski J."/>
            <person name="Ruckert C."/>
        </authorList>
    </citation>
    <scope>NUCLEOTIDE SEQUENCE</scope>
    <source>
        <strain evidence="4">JCM 10088</strain>
    </source>
</reference>
<organism evidence="4 5">
    <name type="scientific">Thermocladium modestius</name>
    <dbReference type="NCBI Taxonomy" id="62609"/>
    <lineage>
        <taxon>Archaea</taxon>
        <taxon>Thermoproteota</taxon>
        <taxon>Thermoprotei</taxon>
        <taxon>Thermoproteales</taxon>
        <taxon>Thermoproteaceae</taxon>
        <taxon>Thermocladium</taxon>
    </lineage>
</organism>
<proteinExistence type="inferred from homology"/>
<dbReference type="SUPFAM" id="SSF55326">
    <property type="entry name" value="PurM N-terminal domain-like"/>
    <property type="match status" value="1"/>
</dbReference>
<dbReference type="Gene3D" id="3.90.650.10">
    <property type="entry name" value="PurM-like C-terminal domain"/>
    <property type="match status" value="1"/>
</dbReference>
<dbReference type="InterPro" id="IPR011854">
    <property type="entry name" value="HypE"/>
</dbReference>
<dbReference type="OrthoDB" id="31494at2157"/>
<feature type="domain" description="PurM-like N-terminal" evidence="2">
    <location>
        <begin position="31"/>
        <end position="136"/>
    </location>
</feature>
<evidence type="ECO:0000313" key="5">
    <source>
        <dbReference type="Proteomes" id="UP000610960"/>
    </source>
</evidence>
<feature type="domain" description="PurM-like C-terminal" evidence="3">
    <location>
        <begin position="147"/>
        <end position="299"/>
    </location>
</feature>
<evidence type="ECO:0000256" key="1">
    <source>
        <dbReference type="ARBA" id="ARBA00006243"/>
    </source>
</evidence>
<accession>A0A830GXP3</accession>
<dbReference type="PANTHER" id="PTHR30303:SF4">
    <property type="entry name" value="HYDROGENASE EXPRESSION_FORMATION PROTEIN HYPE"/>
    <property type="match status" value="1"/>
</dbReference>
<dbReference type="AlphaFoldDB" id="A0A830GXP3"/>